<proteinExistence type="predicted"/>
<organism evidence="1">
    <name type="scientific">Octopus bimaculoides</name>
    <name type="common">California two-spotted octopus</name>
    <dbReference type="NCBI Taxonomy" id="37653"/>
    <lineage>
        <taxon>Eukaryota</taxon>
        <taxon>Metazoa</taxon>
        <taxon>Spiralia</taxon>
        <taxon>Lophotrochozoa</taxon>
        <taxon>Mollusca</taxon>
        <taxon>Cephalopoda</taxon>
        <taxon>Coleoidea</taxon>
        <taxon>Octopodiformes</taxon>
        <taxon>Octopoda</taxon>
        <taxon>Incirrata</taxon>
        <taxon>Octopodidae</taxon>
        <taxon>Octopus</taxon>
    </lineage>
</organism>
<dbReference type="AlphaFoldDB" id="A0A0L8HDU3"/>
<protein>
    <submittedName>
        <fullName evidence="1">Uncharacterized protein</fullName>
    </submittedName>
</protein>
<name>A0A0L8HDU3_OCTBM</name>
<gene>
    <name evidence="1" type="ORF">OCBIM_22017797mg</name>
</gene>
<reference evidence="1" key="1">
    <citation type="submission" date="2015-07" db="EMBL/GenBank/DDBJ databases">
        <title>MeaNS - Measles Nucleotide Surveillance Program.</title>
        <authorList>
            <person name="Tran T."/>
            <person name="Druce J."/>
        </authorList>
    </citation>
    <scope>NUCLEOTIDE SEQUENCE</scope>
    <source>
        <strain evidence="1">UCB-OBI-ISO-001</strain>
        <tissue evidence="1">Gonad</tissue>
    </source>
</reference>
<feature type="non-terminal residue" evidence="1">
    <location>
        <position position="1"/>
    </location>
</feature>
<accession>A0A0L8HDU3</accession>
<evidence type="ECO:0000313" key="1">
    <source>
        <dbReference type="EMBL" id="KOF86920.1"/>
    </source>
</evidence>
<dbReference type="EMBL" id="KQ418547">
    <property type="protein sequence ID" value="KOF86920.1"/>
    <property type="molecule type" value="Genomic_DNA"/>
</dbReference>
<sequence>GCVRIGVGLCSYMCGIICVGSYVWNHVCGIVFTYVWDCVYVCMGSCLRMCGTVFTYVWDRV</sequence>